<comment type="similarity">
    <text evidence="1">Belongs to the MlaE permease family.</text>
</comment>
<keyword evidence="1" id="KW-1133">Transmembrane helix</keyword>
<dbReference type="InterPro" id="IPR030802">
    <property type="entry name" value="Permease_MalE"/>
</dbReference>
<organism evidence="2 3">
    <name type="scientific">Candidatus Danuiimicrobium aquiferis</name>
    <dbReference type="NCBI Taxonomy" id="1801832"/>
    <lineage>
        <taxon>Bacteria</taxon>
        <taxon>Pseudomonadati</taxon>
        <taxon>Candidatus Omnitrophota</taxon>
        <taxon>Candidatus Danuiimicrobium</taxon>
    </lineage>
</organism>
<feature type="transmembrane region" description="Helical" evidence="1">
    <location>
        <begin position="235"/>
        <end position="257"/>
    </location>
</feature>
<sequence>MGQNTGLFFAGEGRLFDLFKSVVKVFGMALIRKKTVKSEHVFQQIVLMGVESLGIICLVAVAVGMILALQAAYQLKQFGAVLYTGGLVSVSMARELGPLIAAILISGRVGARMAAELGTMKTQEEVDALTTMGLNSVRYLVAPRCLSLIIVLPCLTVISQVMGMVGGFLVGTLGIGIDPYMYVEKNFDALVIKDVYTGIIKSVVFAILIALVSCHEGLSVDGGAEGVGKATTQAVVTSIILIIICDCIATAIFYYALPG</sequence>
<feature type="transmembrane region" description="Helical" evidence="1">
    <location>
        <begin position="195"/>
        <end position="214"/>
    </location>
</feature>
<evidence type="ECO:0000313" key="3">
    <source>
        <dbReference type="Proteomes" id="UP000178187"/>
    </source>
</evidence>
<evidence type="ECO:0000256" key="1">
    <source>
        <dbReference type="RuleBase" id="RU362044"/>
    </source>
</evidence>
<dbReference type="GO" id="GO:0005548">
    <property type="term" value="F:phospholipid transporter activity"/>
    <property type="evidence" value="ECO:0007669"/>
    <property type="project" value="TreeGrafter"/>
</dbReference>
<accession>A0A1G1KRW2</accession>
<dbReference type="Pfam" id="PF02405">
    <property type="entry name" value="MlaE"/>
    <property type="match status" value="1"/>
</dbReference>
<dbReference type="PANTHER" id="PTHR30188">
    <property type="entry name" value="ABC TRANSPORTER PERMEASE PROTEIN-RELATED"/>
    <property type="match status" value="1"/>
</dbReference>
<dbReference type="InterPro" id="IPR003453">
    <property type="entry name" value="ABC_MlaE_roteobac"/>
</dbReference>
<dbReference type="AlphaFoldDB" id="A0A1G1KRW2"/>
<gene>
    <name evidence="2" type="ORF">A3G33_11155</name>
</gene>
<protein>
    <recommendedName>
        <fullName evidence="4">ABC transporter permease</fullName>
    </recommendedName>
</protein>
<feature type="transmembrane region" description="Helical" evidence="1">
    <location>
        <begin position="41"/>
        <end position="68"/>
    </location>
</feature>
<evidence type="ECO:0008006" key="4">
    <source>
        <dbReference type="Google" id="ProtNLM"/>
    </source>
</evidence>
<evidence type="ECO:0000313" key="2">
    <source>
        <dbReference type="EMBL" id="OGW95647.1"/>
    </source>
</evidence>
<dbReference type="NCBIfam" id="TIGR00056">
    <property type="entry name" value="MlaE family lipid ABC transporter permease subunit"/>
    <property type="match status" value="1"/>
</dbReference>
<keyword evidence="1" id="KW-0472">Membrane</keyword>
<comment type="caution">
    <text evidence="2">The sequence shown here is derived from an EMBL/GenBank/DDBJ whole genome shotgun (WGS) entry which is preliminary data.</text>
</comment>
<feature type="transmembrane region" description="Helical" evidence="1">
    <location>
        <begin position="148"/>
        <end position="175"/>
    </location>
</feature>
<dbReference type="EMBL" id="MHFR01000060">
    <property type="protein sequence ID" value="OGW95647.1"/>
    <property type="molecule type" value="Genomic_DNA"/>
</dbReference>
<dbReference type="Proteomes" id="UP000178187">
    <property type="component" value="Unassembled WGS sequence"/>
</dbReference>
<comment type="caution">
    <text evidence="1">Lacks conserved residue(s) required for the propagation of feature annotation.</text>
</comment>
<proteinExistence type="inferred from homology"/>
<dbReference type="GO" id="GO:0043190">
    <property type="term" value="C:ATP-binding cassette (ABC) transporter complex"/>
    <property type="evidence" value="ECO:0007669"/>
    <property type="project" value="InterPro"/>
</dbReference>
<reference evidence="2 3" key="1">
    <citation type="journal article" date="2016" name="Nat. Commun.">
        <title>Thousands of microbial genomes shed light on interconnected biogeochemical processes in an aquifer system.</title>
        <authorList>
            <person name="Anantharaman K."/>
            <person name="Brown C.T."/>
            <person name="Hug L.A."/>
            <person name="Sharon I."/>
            <person name="Castelle C.J."/>
            <person name="Probst A.J."/>
            <person name="Thomas B.C."/>
            <person name="Singh A."/>
            <person name="Wilkins M.J."/>
            <person name="Karaoz U."/>
            <person name="Brodie E.L."/>
            <person name="Williams K.H."/>
            <person name="Hubbard S.S."/>
            <person name="Banfield J.F."/>
        </authorList>
    </citation>
    <scope>NUCLEOTIDE SEQUENCE [LARGE SCALE GENOMIC DNA]</scope>
</reference>
<name>A0A1G1KRW2_9BACT</name>
<keyword evidence="1" id="KW-0812">Transmembrane</keyword>